<dbReference type="InterPro" id="IPR002104">
    <property type="entry name" value="Integrase_catalytic"/>
</dbReference>
<dbReference type="AlphaFoldDB" id="A0A1H1JP71"/>
<gene>
    <name evidence="3" type="ORF">SAMN05443245_7022</name>
</gene>
<feature type="domain" description="Tyr recombinase" evidence="2">
    <location>
        <begin position="202"/>
        <end position="364"/>
    </location>
</feature>
<proteinExistence type="predicted"/>
<protein>
    <submittedName>
        <fullName evidence="3">Phage integrase family protein</fullName>
    </submittedName>
</protein>
<dbReference type="GO" id="GO:0003677">
    <property type="term" value="F:DNA binding"/>
    <property type="evidence" value="ECO:0007669"/>
    <property type="project" value="InterPro"/>
</dbReference>
<dbReference type="GO" id="GO:0015074">
    <property type="term" value="P:DNA integration"/>
    <property type="evidence" value="ECO:0007669"/>
    <property type="project" value="InterPro"/>
</dbReference>
<sequence>MARLETVSFRPQRVRVIDGEVDWAPVNHGRPIPRLPMIFWNTGDPWREANVWMLEAATDGHVDIRTVQSRAASLLAYANWLESTNTDWWDFPMQRAKRCLVRYRGHLVDLRRTGVLAPSTSSQRMRTAIQFYRWLRANALLSTTWPMWQERIVGIHIPDPTGFERTIGVLTTDLSIPNRRPVGVRLEFGLLPIRAEDRNDALKLANDHASEELYLMLMLGFFTGMRIGTIADLKVQTLDNAVPDPAARHFFKITVGPGAHPPVAVKLGVTGQISLSSLLLNRLRDYATGARRLKREIKASLQNKDLLFLTRFGNSFCQNGVNNSNAINVEMHSFREKAKSSGLNALRDFHFHQSRCTFATELARLAIRVGGSMFAISMVKRALLVKSESTALHYIRFVEETPIKEQAANDFTREFLGLVQGSEGATNGKIPCS</sequence>
<accession>A0A1H1JP71</accession>
<dbReference type="CDD" id="cd00397">
    <property type="entry name" value="DNA_BRE_C"/>
    <property type="match status" value="1"/>
</dbReference>
<keyword evidence="1" id="KW-0233">DNA recombination</keyword>
<dbReference type="SUPFAM" id="SSF56349">
    <property type="entry name" value="DNA breaking-rejoining enzymes"/>
    <property type="match status" value="1"/>
</dbReference>
<dbReference type="Gene3D" id="1.10.443.10">
    <property type="entry name" value="Intergrase catalytic core"/>
    <property type="match status" value="1"/>
</dbReference>
<name>A0A1H1JP71_9BURK</name>
<evidence type="ECO:0000256" key="1">
    <source>
        <dbReference type="ARBA" id="ARBA00023172"/>
    </source>
</evidence>
<keyword evidence="4" id="KW-1185">Reference proteome</keyword>
<dbReference type="Proteomes" id="UP000183487">
    <property type="component" value="Unassembled WGS sequence"/>
</dbReference>
<evidence type="ECO:0000259" key="2">
    <source>
        <dbReference type="Pfam" id="PF00589"/>
    </source>
</evidence>
<dbReference type="EMBL" id="FNKP01000003">
    <property type="protein sequence ID" value="SDR51791.1"/>
    <property type="molecule type" value="Genomic_DNA"/>
</dbReference>
<dbReference type="GO" id="GO:0006310">
    <property type="term" value="P:DNA recombination"/>
    <property type="evidence" value="ECO:0007669"/>
    <property type="project" value="UniProtKB-KW"/>
</dbReference>
<dbReference type="InterPro" id="IPR011010">
    <property type="entry name" value="DNA_brk_join_enz"/>
</dbReference>
<organism evidence="3 4">
    <name type="scientific">Paraburkholderia fungorum</name>
    <dbReference type="NCBI Taxonomy" id="134537"/>
    <lineage>
        <taxon>Bacteria</taxon>
        <taxon>Pseudomonadati</taxon>
        <taxon>Pseudomonadota</taxon>
        <taxon>Betaproteobacteria</taxon>
        <taxon>Burkholderiales</taxon>
        <taxon>Burkholderiaceae</taxon>
        <taxon>Paraburkholderia</taxon>
    </lineage>
</organism>
<reference evidence="4" key="1">
    <citation type="submission" date="2016-10" db="EMBL/GenBank/DDBJ databases">
        <authorList>
            <person name="Varghese N."/>
        </authorList>
    </citation>
    <scope>NUCLEOTIDE SEQUENCE [LARGE SCALE GENOMIC DNA]</scope>
    <source>
        <strain evidence="4">GAS106B</strain>
    </source>
</reference>
<evidence type="ECO:0000313" key="4">
    <source>
        <dbReference type="Proteomes" id="UP000183487"/>
    </source>
</evidence>
<dbReference type="Pfam" id="PF00589">
    <property type="entry name" value="Phage_integrase"/>
    <property type="match status" value="1"/>
</dbReference>
<dbReference type="InterPro" id="IPR013762">
    <property type="entry name" value="Integrase-like_cat_sf"/>
</dbReference>
<evidence type="ECO:0000313" key="3">
    <source>
        <dbReference type="EMBL" id="SDR51791.1"/>
    </source>
</evidence>
<dbReference type="OrthoDB" id="8823540at2"/>